<proteinExistence type="predicted"/>
<name>A0ABU7VUJ8_9BACL</name>
<keyword evidence="2" id="KW-1185">Reference proteome</keyword>
<dbReference type="RefSeq" id="WP_331847648.1">
    <property type="nucleotide sequence ID" value="NZ_JAZHPZ010000008.1"/>
</dbReference>
<accession>A0ABU7VUJ8</accession>
<sequence length="125" mass="14394">MYFKATVINSLKIEELSNTKFKLIAESSLPTKQWSDLRLIPYSYNRFPQDGFYEFDLIAEFNLKEEEKMDTQSLIAEYILEDFSPKLRGARVFSSNNFLSVKLENIITNDSASVNKGHMADCGYA</sequence>
<organism evidence="1 2">
    <name type="scientific">Paenibacillus haidiansis</name>
    <dbReference type="NCBI Taxonomy" id="1574488"/>
    <lineage>
        <taxon>Bacteria</taxon>
        <taxon>Bacillati</taxon>
        <taxon>Bacillota</taxon>
        <taxon>Bacilli</taxon>
        <taxon>Bacillales</taxon>
        <taxon>Paenibacillaceae</taxon>
        <taxon>Paenibacillus</taxon>
    </lineage>
</organism>
<protein>
    <submittedName>
        <fullName evidence="1">Uncharacterized protein</fullName>
    </submittedName>
</protein>
<evidence type="ECO:0000313" key="2">
    <source>
        <dbReference type="Proteomes" id="UP001306950"/>
    </source>
</evidence>
<reference evidence="1 2" key="1">
    <citation type="submission" date="2024-02" db="EMBL/GenBank/DDBJ databases">
        <title>A nitrogen-fixing paenibacillus bacterium.</title>
        <authorList>
            <person name="Zhang W.L."/>
            <person name="Chen S.F."/>
        </authorList>
    </citation>
    <scope>NUCLEOTIDE SEQUENCE [LARGE SCALE GENOMIC DNA]</scope>
    <source>
        <strain evidence="1 2">M1</strain>
    </source>
</reference>
<evidence type="ECO:0000313" key="1">
    <source>
        <dbReference type="EMBL" id="MEF2967429.1"/>
    </source>
</evidence>
<dbReference type="Proteomes" id="UP001306950">
    <property type="component" value="Unassembled WGS sequence"/>
</dbReference>
<gene>
    <name evidence="1" type="ORF">V3851_16505</name>
</gene>
<comment type="caution">
    <text evidence="1">The sequence shown here is derived from an EMBL/GenBank/DDBJ whole genome shotgun (WGS) entry which is preliminary data.</text>
</comment>
<dbReference type="EMBL" id="JAZHPZ010000008">
    <property type="protein sequence ID" value="MEF2967429.1"/>
    <property type="molecule type" value="Genomic_DNA"/>
</dbReference>